<dbReference type="InterPro" id="IPR032466">
    <property type="entry name" value="Metal_Hydrolase"/>
</dbReference>
<comment type="similarity">
    <text evidence="3">Belongs to the metallo-dependent hydrolases superfamily. Phosphotriesterase family.</text>
</comment>
<dbReference type="PROSITE" id="PS51347">
    <property type="entry name" value="PHOSPHOTRIESTERASE_2"/>
    <property type="match status" value="1"/>
</dbReference>
<dbReference type="EMBL" id="JAUSUB010000012">
    <property type="protein sequence ID" value="MDQ0271004.1"/>
    <property type="molecule type" value="Genomic_DNA"/>
</dbReference>
<dbReference type="Pfam" id="PF02126">
    <property type="entry name" value="PTE"/>
    <property type="match status" value="1"/>
</dbReference>
<dbReference type="InterPro" id="IPR001559">
    <property type="entry name" value="Phosphotriesterase"/>
</dbReference>
<gene>
    <name evidence="4" type="ORF">J2S17_002891</name>
</gene>
<evidence type="ECO:0000256" key="3">
    <source>
        <dbReference type="PROSITE-ProRule" id="PRU00679"/>
    </source>
</evidence>
<dbReference type="RefSeq" id="WP_307475867.1">
    <property type="nucleotide sequence ID" value="NZ_JAUSUB010000012.1"/>
</dbReference>
<evidence type="ECO:0000256" key="1">
    <source>
        <dbReference type="ARBA" id="ARBA00022723"/>
    </source>
</evidence>
<accession>A0ABU0AIC2</accession>
<reference evidence="4 5" key="1">
    <citation type="submission" date="2023-07" db="EMBL/GenBank/DDBJ databases">
        <title>Genomic Encyclopedia of Type Strains, Phase IV (KMG-IV): sequencing the most valuable type-strain genomes for metagenomic binning, comparative biology and taxonomic classification.</title>
        <authorList>
            <person name="Goeker M."/>
        </authorList>
    </citation>
    <scope>NUCLEOTIDE SEQUENCE [LARGE SCALE GENOMIC DNA]</scope>
    <source>
        <strain evidence="4 5">DSM 23494</strain>
    </source>
</reference>
<keyword evidence="2" id="KW-0378">Hydrolase</keyword>
<dbReference type="PANTHER" id="PTHR10819:SF3">
    <property type="entry name" value="PHOSPHOTRIESTERASE-RELATED PROTEIN"/>
    <property type="match status" value="1"/>
</dbReference>
<dbReference type="SUPFAM" id="SSF51556">
    <property type="entry name" value="Metallo-dependent hydrolases"/>
    <property type="match status" value="1"/>
</dbReference>
<keyword evidence="5" id="KW-1185">Reference proteome</keyword>
<keyword evidence="1" id="KW-0479">Metal-binding</keyword>
<sequence>MLDSELKITTISGEISSKDIGICHSHEHLFIKRGKPYEVDPSLVLDDFEKTKAEVQLFKVAGGTTIVDAQPIGCGRNSNWLERLSLETGIQIIASTGFHKLDFYQEHHWIFDQNYNELCALFIEEINNGMYCDGEEGWPEFKSSGRAGLIKTAANMQGAAGRYFQLFKAAAKASYETGTPIMSHTELGFNALEQIKLYTDLGLKENQLIICHLDRKMENEDYLLHVASTGVFLELDTIGRFNYHSDEQEVKLIKSLIDHGYEDQILLGLDTTNKRMKHYGGNIGLDHLLNTFLPLLKENGVSDQQIKKMMHNNPSLAFSKK</sequence>
<evidence type="ECO:0000313" key="5">
    <source>
        <dbReference type="Proteomes" id="UP001238088"/>
    </source>
</evidence>
<dbReference type="Gene3D" id="3.20.20.140">
    <property type="entry name" value="Metal-dependent hydrolases"/>
    <property type="match status" value="1"/>
</dbReference>
<evidence type="ECO:0000313" key="4">
    <source>
        <dbReference type="EMBL" id="MDQ0271004.1"/>
    </source>
</evidence>
<dbReference type="PIRSF" id="PIRSF016839">
    <property type="entry name" value="PhP"/>
    <property type="match status" value="1"/>
</dbReference>
<name>A0ABU0AIC2_9BACI</name>
<dbReference type="Proteomes" id="UP001238088">
    <property type="component" value="Unassembled WGS sequence"/>
</dbReference>
<proteinExistence type="inferred from homology"/>
<feature type="modified residue" description="N6-carboxylysine" evidence="3">
    <location>
        <position position="151"/>
    </location>
</feature>
<dbReference type="PANTHER" id="PTHR10819">
    <property type="entry name" value="PHOSPHOTRIESTERASE-RELATED"/>
    <property type="match status" value="1"/>
</dbReference>
<organism evidence="4 5">
    <name type="scientific">Cytobacillus purgationiresistens</name>
    <dbReference type="NCBI Taxonomy" id="863449"/>
    <lineage>
        <taxon>Bacteria</taxon>
        <taxon>Bacillati</taxon>
        <taxon>Bacillota</taxon>
        <taxon>Bacilli</taxon>
        <taxon>Bacillales</taxon>
        <taxon>Bacillaceae</taxon>
        <taxon>Cytobacillus</taxon>
    </lineage>
</organism>
<protein>
    <submittedName>
        <fullName evidence="4">Phosphotriesterase-related protein</fullName>
    </submittedName>
</protein>
<comment type="caution">
    <text evidence="4">The sequence shown here is derived from an EMBL/GenBank/DDBJ whole genome shotgun (WGS) entry which is preliminary data.</text>
</comment>
<evidence type="ECO:0000256" key="2">
    <source>
        <dbReference type="ARBA" id="ARBA00022801"/>
    </source>
</evidence>